<protein>
    <recommendedName>
        <fullName evidence="4">DUF4267 domain-containing protein</fullName>
    </recommendedName>
</protein>
<evidence type="ECO:0000313" key="2">
    <source>
        <dbReference type="EMBL" id="MBB3020262.1"/>
    </source>
</evidence>
<dbReference type="EMBL" id="JACHWB010000004">
    <property type="protein sequence ID" value="MBB3020262.1"/>
    <property type="molecule type" value="Genomic_DNA"/>
</dbReference>
<gene>
    <name evidence="2" type="ORF">FHR70_003343</name>
</gene>
<feature type="transmembrane region" description="Helical" evidence="1">
    <location>
        <begin position="110"/>
        <end position="132"/>
    </location>
</feature>
<sequence length="144" mass="15313">MMALDRPRGLPGNEPSTWLVWLLSLVFIGLGVLFLGAPGIGSLVFGLPAPEWTHVGYLIAIGLRDLAFGLYLLILSFTANRRILAWIFAATLVIPVGDVLIVLISRGLSAPAHLLLHGASAAVMAGAALWLFKQSSHDNKGGFT</sequence>
<feature type="transmembrane region" description="Helical" evidence="1">
    <location>
        <begin position="57"/>
        <end position="76"/>
    </location>
</feature>
<evidence type="ECO:0008006" key="4">
    <source>
        <dbReference type="Google" id="ProtNLM"/>
    </source>
</evidence>
<comment type="caution">
    <text evidence="2">The sequence shown here is derived from an EMBL/GenBank/DDBJ whole genome shotgun (WGS) entry which is preliminary data.</text>
</comment>
<dbReference type="InterPro" id="IPR025363">
    <property type="entry name" value="DUF4267"/>
</dbReference>
<keyword evidence="1" id="KW-0472">Membrane</keyword>
<dbReference type="RefSeq" id="WP_183452096.1">
    <property type="nucleotide sequence ID" value="NZ_JACHWB010000004.1"/>
</dbReference>
<accession>A0A7W4VN73</accession>
<keyword evidence="1" id="KW-0812">Transmembrane</keyword>
<dbReference type="Pfam" id="PF14087">
    <property type="entry name" value="DUF4267"/>
    <property type="match status" value="1"/>
</dbReference>
<keyword evidence="3" id="KW-1185">Reference proteome</keyword>
<dbReference type="AlphaFoldDB" id="A0A7W4VN73"/>
<evidence type="ECO:0000256" key="1">
    <source>
        <dbReference type="SAM" id="Phobius"/>
    </source>
</evidence>
<keyword evidence="1" id="KW-1133">Transmembrane helix</keyword>
<dbReference type="Proteomes" id="UP000532010">
    <property type="component" value="Unassembled WGS sequence"/>
</dbReference>
<proteinExistence type="predicted"/>
<name>A0A7W4VN73_9HYPH</name>
<feature type="transmembrane region" description="Helical" evidence="1">
    <location>
        <begin position="83"/>
        <end position="104"/>
    </location>
</feature>
<feature type="transmembrane region" description="Helical" evidence="1">
    <location>
        <begin position="20"/>
        <end position="45"/>
    </location>
</feature>
<evidence type="ECO:0000313" key="3">
    <source>
        <dbReference type="Proteomes" id="UP000532010"/>
    </source>
</evidence>
<reference evidence="2 3" key="1">
    <citation type="submission" date="2020-08" db="EMBL/GenBank/DDBJ databases">
        <title>The Agave Microbiome: Exploring the role of microbial communities in plant adaptations to desert environments.</title>
        <authorList>
            <person name="Partida-Martinez L.P."/>
        </authorList>
    </citation>
    <scope>NUCLEOTIDE SEQUENCE [LARGE SCALE GENOMIC DNA]</scope>
    <source>
        <strain evidence="2 3">AT3.9</strain>
    </source>
</reference>
<organism evidence="2 3">
    <name type="scientific">Microvirga lupini</name>
    <dbReference type="NCBI Taxonomy" id="420324"/>
    <lineage>
        <taxon>Bacteria</taxon>
        <taxon>Pseudomonadati</taxon>
        <taxon>Pseudomonadota</taxon>
        <taxon>Alphaproteobacteria</taxon>
        <taxon>Hyphomicrobiales</taxon>
        <taxon>Methylobacteriaceae</taxon>
        <taxon>Microvirga</taxon>
    </lineage>
</organism>